<comment type="caution">
    <text evidence="3">The sequence shown here is derived from an EMBL/GenBank/DDBJ whole genome shotgun (WGS) entry which is preliminary data.</text>
</comment>
<organism evidence="3 4">
    <name type="scientific">Acorus gramineus</name>
    <name type="common">Dwarf sweet flag</name>
    <dbReference type="NCBI Taxonomy" id="55184"/>
    <lineage>
        <taxon>Eukaryota</taxon>
        <taxon>Viridiplantae</taxon>
        <taxon>Streptophyta</taxon>
        <taxon>Embryophyta</taxon>
        <taxon>Tracheophyta</taxon>
        <taxon>Spermatophyta</taxon>
        <taxon>Magnoliopsida</taxon>
        <taxon>Liliopsida</taxon>
        <taxon>Acoraceae</taxon>
        <taxon>Acorus</taxon>
    </lineage>
</organism>
<feature type="compositionally biased region" description="Polar residues" evidence="1">
    <location>
        <begin position="29"/>
        <end position="38"/>
    </location>
</feature>
<accession>A0AAV9BHV0</accession>
<reference evidence="3" key="2">
    <citation type="submission" date="2023-06" db="EMBL/GenBank/DDBJ databases">
        <authorList>
            <person name="Ma L."/>
            <person name="Liu K.-W."/>
            <person name="Li Z."/>
            <person name="Hsiao Y.-Y."/>
            <person name="Qi Y."/>
            <person name="Fu T."/>
            <person name="Tang G."/>
            <person name="Zhang D."/>
            <person name="Sun W.-H."/>
            <person name="Liu D.-K."/>
            <person name="Li Y."/>
            <person name="Chen G.-Z."/>
            <person name="Liu X.-D."/>
            <person name="Liao X.-Y."/>
            <person name="Jiang Y.-T."/>
            <person name="Yu X."/>
            <person name="Hao Y."/>
            <person name="Huang J."/>
            <person name="Zhao X.-W."/>
            <person name="Ke S."/>
            <person name="Chen Y.-Y."/>
            <person name="Wu W.-L."/>
            <person name="Hsu J.-L."/>
            <person name="Lin Y.-F."/>
            <person name="Huang M.-D."/>
            <person name="Li C.-Y."/>
            <person name="Huang L."/>
            <person name="Wang Z.-W."/>
            <person name="Zhao X."/>
            <person name="Zhong W.-Y."/>
            <person name="Peng D.-H."/>
            <person name="Ahmad S."/>
            <person name="Lan S."/>
            <person name="Zhang J.-S."/>
            <person name="Tsai W.-C."/>
            <person name="Van De Peer Y."/>
            <person name="Liu Z.-J."/>
        </authorList>
    </citation>
    <scope>NUCLEOTIDE SEQUENCE</scope>
    <source>
        <strain evidence="3">SCP</strain>
        <tissue evidence="3">Leaves</tissue>
    </source>
</reference>
<feature type="domain" description="Transposase Tnp1/En/Spm-like" evidence="2">
    <location>
        <begin position="48"/>
        <end position="107"/>
    </location>
</feature>
<evidence type="ECO:0000313" key="3">
    <source>
        <dbReference type="EMBL" id="KAK1275689.1"/>
    </source>
</evidence>
<dbReference type="EMBL" id="JAUJYN010000003">
    <property type="protein sequence ID" value="KAK1275689.1"/>
    <property type="molecule type" value="Genomic_DNA"/>
</dbReference>
<evidence type="ECO:0000313" key="4">
    <source>
        <dbReference type="Proteomes" id="UP001179952"/>
    </source>
</evidence>
<evidence type="ECO:0000259" key="2">
    <source>
        <dbReference type="Pfam" id="PF03017"/>
    </source>
</evidence>
<sequence>MRDKRADANDDADVYPIARANECCHNSNMNNQVSNVEPQATPDPRFTNQTPNLIVAQGTIITKNPHTRIRDTELGHGYWEVIIRVPIARQELLPRPFGRFRTVGDAVGGTVAWPSTYVARRDV</sequence>
<evidence type="ECO:0000256" key="1">
    <source>
        <dbReference type="SAM" id="MobiDB-lite"/>
    </source>
</evidence>
<dbReference type="Pfam" id="PF03017">
    <property type="entry name" value="Transposase_23"/>
    <property type="match status" value="1"/>
</dbReference>
<proteinExistence type="predicted"/>
<keyword evidence="4" id="KW-1185">Reference proteome</keyword>
<gene>
    <name evidence="3" type="ORF">QJS04_geneDACA016792</name>
</gene>
<protein>
    <recommendedName>
        <fullName evidence="2">Transposase Tnp1/En/Spm-like domain-containing protein</fullName>
    </recommendedName>
</protein>
<reference evidence="3" key="1">
    <citation type="journal article" date="2023" name="Nat. Commun.">
        <title>Diploid and tetraploid genomes of Acorus and the evolution of monocots.</title>
        <authorList>
            <person name="Ma L."/>
            <person name="Liu K.W."/>
            <person name="Li Z."/>
            <person name="Hsiao Y.Y."/>
            <person name="Qi Y."/>
            <person name="Fu T."/>
            <person name="Tang G.D."/>
            <person name="Zhang D."/>
            <person name="Sun W.H."/>
            <person name="Liu D.K."/>
            <person name="Li Y."/>
            <person name="Chen G.Z."/>
            <person name="Liu X.D."/>
            <person name="Liao X.Y."/>
            <person name="Jiang Y.T."/>
            <person name="Yu X."/>
            <person name="Hao Y."/>
            <person name="Huang J."/>
            <person name="Zhao X.W."/>
            <person name="Ke S."/>
            <person name="Chen Y.Y."/>
            <person name="Wu W.L."/>
            <person name="Hsu J.L."/>
            <person name="Lin Y.F."/>
            <person name="Huang M.D."/>
            <person name="Li C.Y."/>
            <person name="Huang L."/>
            <person name="Wang Z.W."/>
            <person name="Zhao X."/>
            <person name="Zhong W.Y."/>
            <person name="Peng D.H."/>
            <person name="Ahmad S."/>
            <person name="Lan S."/>
            <person name="Zhang J.S."/>
            <person name="Tsai W.C."/>
            <person name="Van de Peer Y."/>
            <person name="Liu Z.J."/>
        </authorList>
    </citation>
    <scope>NUCLEOTIDE SEQUENCE</scope>
    <source>
        <strain evidence="3">SCP</strain>
    </source>
</reference>
<dbReference type="AlphaFoldDB" id="A0AAV9BHV0"/>
<dbReference type="InterPro" id="IPR004264">
    <property type="entry name" value="Transposase_23"/>
</dbReference>
<dbReference type="Proteomes" id="UP001179952">
    <property type="component" value="Unassembled WGS sequence"/>
</dbReference>
<feature type="region of interest" description="Disordered" evidence="1">
    <location>
        <begin position="29"/>
        <end position="49"/>
    </location>
</feature>
<name>A0AAV9BHV0_ACOGR</name>